<evidence type="ECO:0000259" key="2">
    <source>
        <dbReference type="Pfam" id="PF12728"/>
    </source>
</evidence>
<reference evidence="4" key="1">
    <citation type="submission" date="2018-03" db="EMBL/GenBank/DDBJ databases">
        <authorList>
            <person name="Rodrigo-Torres L."/>
            <person name="Arahal R. D."/>
            <person name="Lucena T."/>
        </authorList>
    </citation>
    <scope>NUCLEOTIDE SEQUENCE [LARGE SCALE GENOMIC DNA]</scope>
    <source>
        <strain evidence="4">CECT 7615</strain>
    </source>
</reference>
<evidence type="ECO:0000313" key="4">
    <source>
        <dbReference type="Proteomes" id="UP000244898"/>
    </source>
</evidence>
<protein>
    <recommendedName>
        <fullName evidence="5">PBP domain-containing protein</fullName>
    </recommendedName>
</protein>
<proteinExistence type="predicted"/>
<dbReference type="OrthoDB" id="9805928at2"/>
<dbReference type="EMBL" id="ONZG01000013">
    <property type="protein sequence ID" value="SPJ30729.1"/>
    <property type="molecule type" value="Genomic_DNA"/>
</dbReference>
<evidence type="ECO:0000259" key="1">
    <source>
        <dbReference type="Pfam" id="PF12727"/>
    </source>
</evidence>
<accession>A0A2R8CEC8</accession>
<dbReference type="InterPro" id="IPR009061">
    <property type="entry name" value="DNA-bd_dom_put_sf"/>
</dbReference>
<dbReference type="PANTHER" id="PTHR38431:SF1">
    <property type="entry name" value="BLL2305 PROTEIN"/>
    <property type="match status" value="1"/>
</dbReference>
<feature type="domain" description="PBP" evidence="1">
    <location>
        <begin position="82"/>
        <end position="261"/>
    </location>
</feature>
<dbReference type="Pfam" id="PF12728">
    <property type="entry name" value="HTH_17"/>
    <property type="match status" value="1"/>
</dbReference>
<evidence type="ECO:0008006" key="5">
    <source>
        <dbReference type="Google" id="ProtNLM"/>
    </source>
</evidence>
<keyword evidence="4" id="KW-1185">Reference proteome</keyword>
<dbReference type="InterPro" id="IPR041657">
    <property type="entry name" value="HTH_17"/>
</dbReference>
<dbReference type="AlphaFoldDB" id="A0A2R8CEC8"/>
<sequence length="290" mass="31255">MSDYLTTRELAELLRLGERKVYDLASSGEIPCVRATGKLLFPRAEITAWLASSRTGPQVAEPPLPAIVAGSHDPLLDWAIRESGSGLATYYDGSFDGLTRLADRSAQAASLHIHEEDGFNAGSLRDRLGEAPVVLIEVARRQRGLLLAPDVVGIEGFGDLAGRRVVLRQSTAASQHLFLSELAAHDLSQEDLQTPAPCARTEEDMAIALQGGKGEVGFGLGAMAKLYRLGFVPTHSERVDLAIWRRAAFDAPMQALLSFLRSDRFAARADEMGSYDLTHAGQIHHNGASG</sequence>
<organism evidence="3 4">
    <name type="scientific">Falsiruegeria mediterranea M17</name>
    <dbReference type="NCBI Taxonomy" id="1200281"/>
    <lineage>
        <taxon>Bacteria</taxon>
        <taxon>Pseudomonadati</taxon>
        <taxon>Pseudomonadota</taxon>
        <taxon>Alphaproteobacteria</taxon>
        <taxon>Rhodobacterales</taxon>
        <taxon>Roseobacteraceae</taxon>
        <taxon>Falsiruegeria</taxon>
    </lineage>
</organism>
<dbReference type="Proteomes" id="UP000244898">
    <property type="component" value="Unassembled WGS sequence"/>
</dbReference>
<dbReference type="RefSeq" id="WP_108791492.1">
    <property type="nucleotide sequence ID" value="NZ_ONZG01000013.1"/>
</dbReference>
<evidence type="ECO:0000313" key="3">
    <source>
        <dbReference type="EMBL" id="SPJ30729.1"/>
    </source>
</evidence>
<dbReference type="PANTHER" id="PTHR38431">
    <property type="entry name" value="BLL2305 PROTEIN"/>
    <property type="match status" value="1"/>
</dbReference>
<dbReference type="GO" id="GO:0003677">
    <property type="term" value="F:DNA binding"/>
    <property type="evidence" value="ECO:0007669"/>
    <property type="project" value="InterPro"/>
</dbReference>
<dbReference type="InterPro" id="IPR024370">
    <property type="entry name" value="PBP_domain"/>
</dbReference>
<dbReference type="NCBIfam" id="TIGR01764">
    <property type="entry name" value="excise"/>
    <property type="match status" value="1"/>
</dbReference>
<name>A0A2R8CEC8_9RHOB</name>
<dbReference type="Pfam" id="PF12727">
    <property type="entry name" value="PBP_like"/>
    <property type="match status" value="1"/>
</dbReference>
<feature type="domain" description="Helix-turn-helix" evidence="2">
    <location>
        <begin position="4"/>
        <end position="52"/>
    </location>
</feature>
<dbReference type="SUPFAM" id="SSF46955">
    <property type="entry name" value="Putative DNA-binding domain"/>
    <property type="match status" value="1"/>
</dbReference>
<dbReference type="InterPro" id="IPR010093">
    <property type="entry name" value="SinI_DNA-bd"/>
</dbReference>
<gene>
    <name evidence="3" type="ORF">TRM7615_04263</name>
</gene>
<dbReference type="SUPFAM" id="SSF53850">
    <property type="entry name" value="Periplasmic binding protein-like II"/>
    <property type="match status" value="1"/>
</dbReference>